<keyword evidence="2" id="KW-1185">Reference proteome</keyword>
<protein>
    <submittedName>
        <fullName evidence="1">Uncharacterized protein</fullName>
    </submittedName>
</protein>
<sequence length="39" mass="4806">MMFLMSDNCRRRLKKIFECKKTKLNHGLIKIFDFHFEEG</sequence>
<evidence type="ECO:0000313" key="2">
    <source>
        <dbReference type="Proteomes" id="UP001152798"/>
    </source>
</evidence>
<evidence type="ECO:0000313" key="1">
    <source>
        <dbReference type="EMBL" id="CAH1391870.1"/>
    </source>
</evidence>
<dbReference type="Proteomes" id="UP001152798">
    <property type="component" value="Chromosome 1"/>
</dbReference>
<name>A0A9P0E8E9_NEZVI</name>
<proteinExistence type="predicted"/>
<accession>A0A9P0E8E9</accession>
<gene>
    <name evidence="1" type="ORF">NEZAVI_LOCUS2798</name>
</gene>
<dbReference type="AlphaFoldDB" id="A0A9P0E8E9"/>
<organism evidence="1 2">
    <name type="scientific">Nezara viridula</name>
    <name type="common">Southern green stink bug</name>
    <name type="synonym">Cimex viridulus</name>
    <dbReference type="NCBI Taxonomy" id="85310"/>
    <lineage>
        <taxon>Eukaryota</taxon>
        <taxon>Metazoa</taxon>
        <taxon>Ecdysozoa</taxon>
        <taxon>Arthropoda</taxon>
        <taxon>Hexapoda</taxon>
        <taxon>Insecta</taxon>
        <taxon>Pterygota</taxon>
        <taxon>Neoptera</taxon>
        <taxon>Paraneoptera</taxon>
        <taxon>Hemiptera</taxon>
        <taxon>Heteroptera</taxon>
        <taxon>Panheteroptera</taxon>
        <taxon>Pentatomomorpha</taxon>
        <taxon>Pentatomoidea</taxon>
        <taxon>Pentatomidae</taxon>
        <taxon>Pentatominae</taxon>
        <taxon>Nezara</taxon>
    </lineage>
</organism>
<reference evidence="1" key="1">
    <citation type="submission" date="2022-01" db="EMBL/GenBank/DDBJ databases">
        <authorList>
            <person name="King R."/>
        </authorList>
    </citation>
    <scope>NUCLEOTIDE SEQUENCE</scope>
</reference>
<dbReference type="EMBL" id="OV725077">
    <property type="protein sequence ID" value="CAH1391870.1"/>
    <property type="molecule type" value="Genomic_DNA"/>
</dbReference>